<dbReference type="InterPro" id="IPR046346">
    <property type="entry name" value="Aminoacid_DH-like_N_sf"/>
</dbReference>
<evidence type="ECO:0000256" key="2">
    <source>
        <dbReference type="ARBA" id="ARBA00023002"/>
    </source>
</evidence>
<evidence type="ECO:0000256" key="3">
    <source>
        <dbReference type="ARBA" id="ARBA00023141"/>
    </source>
</evidence>
<keyword evidence="3" id="KW-0057">Aromatic amino acid biosynthesis</keyword>
<dbReference type="AlphaFoldDB" id="A8Z630"/>
<dbReference type="PANTHER" id="PTHR21089">
    <property type="entry name" value="SHIKIMATE DEHYDROGENASE"/>
    <property type="match status" value="1"/>
</dbReference>
<dbReference type="PANTHER" id="PTHR21089:SF1">
    <property type="entry name" value="BIFUNCTIONAL 3-DEHYDROQUINATE DEHYDRATASE_SHIKIMATE DEHYDROGENASE, CHLOROPLASTIC"/>
    <property type="match status" value="1"/>
</dbReference>
<dbReference type="GO" id="GO:0019632">
    <property type="term" value="P:shikimate metabolic process"/>
    <property type="evidence" value="ECO:0007669"/>
    <property type="project" value="TreeGrafter"/>
</dbReference>
<accession>A8Z630</accession>
<evidence type="ECO:0000313" key="5">
    <source>
        <dbReference type="EMBL" id="ABS30581.1"/>
    </source>
</evidence>
<dbReference type="Pfam" id="PF08501">
    <property type="entry name" value="Shikimate_dh_N"/>
    <property type="match status" value="1"/>
</dbReference>
<sequence>MIKIYGLVGKNISYSFSKFFFFKKFNLKNIKNTFYTIFDIKLIRLINLFIDRKKKIKGLNITIPYKKKIINYIDLININLIKLESINTVKILSKITIGYNTDIYGFENSFKFKRKSINAYALLLGNGGVSQSIIFVLNKLGIKYIVASRNQYTKYCIFYSDISINIINNYNTIINCTPLGTYPNINICPNIPYMNISNKYYLYDLVYNPKETLFLKRGKKKGSIINNGINMLYLQANISCKIWYKIFYSSIYERILHI</sequence>
<keyword evidence="3" id="KW-0028">Amino-acid biosynthesis</keyword>
<proteinExistence type="predicted"/>
<dbReference type="GO" id="GO:0004764">
    <property type="term" value="F:shikimate 3-dehydrogenase (NADP+) activity"/>
    <property type="evidence" value="ECO:0007669"/>
    <property type="project" value="InterPro"/>
</dbReference>
<dbReference type="InterPro" id="IPR022893">
    <property type="entry name" value="Shikimate_DH_fam"/>
</dbReference>
<dbReference type="GO" id="GO:0009073">
    <property type="term" value="P:aromatic amino acid family biosynthetic process"/>
    <property type="evidence" value="ECO:0007669"/>
    <property type="project" value="UniProtKB-KW"/>
</dbReference>
<dbReference type="STRING" id="444179.SMGWSS_180"/>
<reference evidence="5 6" key="1">
    <citation type="journal article" date="2007" name="Proc. Natl. Acad. Sci. U.S.A.">
        <title>Parallel genomic evolution and metabolic interdependence in an ancient symbiosis.</title>
        <authorList>
            <person name="McCutcheon J.P."/>
            <person name="Moran N.A."/>
        </authorList>
    </citation>
    <scope>NUCLEOTIDE SEQUENCE [LARGE SCALE GENOMIC DNA]</scope>
    <source>
        <strain evidence="5 6">GWSS</strain>
    </source>
</reference>
<evidence type="ECO:0000259" key="4">
    <source>
        <dbReference type="Pfam" id="PF08501"/>
    </source>
</evidence>
<name>A8Z630_KARMG</name>
<dbReference type="KEGG" id="smg:SMGWSS_180"/>
<dbReference type="HOGENOM" id="CLU_044063_4_1_10"/>
<dbReference type="GO" id="GO:0050661">
    <property type="term" value="F:NADP binding"/>
    <property type="evidence" value="ECO:0007669"/>
    <property type="project" value="TreeGrafter"/>
</dbReference>
<dbReference type="GO" id="GO:0005829">
    <property type="term" value="C:cytosol"/>
    <property type="evidence" value="ECO:0007669"/>
    <property type="project" value="TreeGrafter"/>
</dbReference>
<evidence type="ECO:0000313" key="6">
    <source>
        <dbReference type="Proteomes" id="UP000000781"/>
    </source>
</evidence>
<dbReference type="InterPro" id="IPR013708">
    <property type="entry name" value="Shikimate_DH-bd_N"/>
</dbReference>
<dbReference type="Gene3D" id="3.40.50.10860">
    <property type="entry name" value="Leucine Dehydrogenase, chain A, domain 1"/>
    <property type="match status" value="1"/>
</dbReference>
<dbReference type="Gene3D" id="3.40.50.720">
    <property type="entry name" value="NAD(P)-binding Rossmann-like Domain"/>
    <property type="match status" value="1"/>
</dbReference>
<feature type="domain" description="Shikimate dehydrogenase substrate binding N-terminal" evidence="4">
    <location>
        <begin position="7"/>
        <end position="89"/>
    </location>
</feature>
<evidence type="ECO:0000256" key="1">
    <source>
        <dbReference type="ARBA" id="ARBA00004871"/>
    </source>
</evidence>
<dbReference type="GO" id="GO:0009423">
    <property type="term" value="P:chorismate biosynthetic process"/>
    <property type="evidence" value="ECO:0007669"/>
    <property type="project" value="TreeGrafter"/>
</dbReference>
<gene>
    <name evidence="5" type="primary">aroE</name>
    <name evidence="5" type="ordered locus">SMGWSS_180</name>
</gene>
<dbReference type="EMBL" id="CP000770">
    <property type="protein sequence ID" value="ABS30581.1"/>
    <property type="molecule type" value="Genomic_DNA"/>
</dbReference>
<protein>
    <submittedName>
        <fullName evidence="5">Putative shikimate 5-dehydrogenase</fullName>
    </submittedName>
</protein>
<dbReference type="InterPro" id="IPR036291">
    <property type="entry name" value="NAD(P)-bd_dom_sf"/>
</dbReference>
<keyword evidence="2" id="KW-0560">Oxidoreductase</keyword>
<dbReference type="Proteomes" id="UP000000781">
    <property type="component" value="Chromosome"/>
</dbReference>
<organism evidence="5 6">
    <name type="scientific">Karelsulcia muelleri (strain GWSS)</name>
    <name type="common">Sulcia muelleri</name>
    <dbReference type="NCBI Taxonomy" id="444179"/>
    <lineage>
        <taxon>Bacteria</taxon>
        <taxon>Pseudomonadati</taxon>
        <taxon>Bacteroidota</taxon>
        <taxon>Flavobacteriia</taxon>
        <taxon>Flavobacteriales</taxon>
        <taxon>Candidatus Karelsulcia</taxon>
    </lineage>
</organism>
<dbReference type="SUPFAM" id="SSF53223">
    <property type="entry name" value="Aminoacid dehydrogenase-like, N-terminal domain"/>
    <property type="match status" value="1"/>
</dbReference>
<dbReference type="SUPFAM" id="SSF51735">
    <property type="entry name" value="NAD(P)-binding Rossmann-fold domains"/>
    <property type="match status" value="1"/>
</dbReference>
<comment type="pathway">
    <text evidence="1">Metabolic intermediate biosynthesis; chorismate biosynthesis; chorismate from D-erythrose 4-phosphate and phosphoenolpyruvate: step 4/7.</text>
</comment>